<protein>
    <submittedName>
        <fullName evidence="1">Uncharacterized protein</fullName>
    </submittedName>
</protein>
<reference evidence="1" key="1">
    <citation type="journal article" date="2022" name="Int. J. Mol. Sci.">
        <title>Draft Genome of Tanacetum Coccineum: Genomic Comparison of Closely Related Tanacetum-Family Plants.</title>
        <authorList>
            <person name="Yamashiro T."/>
            <person name="Shiraishi A."/>
            <person name="Nakayama K."/>
            <person name="Satake H."/>
        </authorList>
    </citation>
    <scope>NUCLEOTIDE SEQUENCE</scope>
</reference>
<proteinExistence type="predicted"/>
<gene>
    <name evidence="1" type="ORF">Tco_0653772</name>
</gene>
<evidence type="ECO:0000313" key="1">
    <source>
        <dbReference type="EMBL" id="GJS58988.1"/>
    </source>
</evidence>
<keyword evidence="2" id="KW-1185">Reference proteome</keyword>
<dbReference type="Proteomes" id="UP001151760">
    <property type="component" value="Unassembled WGS sequence"/>
</dbReference>
<organism evidence="1 2">
    <name type="scientific">Tanacetum coccineum</name>
    <dbReference type="NCBI Taxonomy" id="301880"/>
    <lineage>
        <taxon>Eukaryota</taxon>
        <taxon>Viridiplantae</taxon>
        <taxon>Streptophyta</taxon>
        <taxon>Embryophyta</taxon>
        <taxon>Tracheophyta</taxon>
        <taxon>Spermatophyta</taxon>
        <taxon>Magnoliopsida</taxon>
        <taxon>eudicotyledons</taxon>
        <taxon>Gunneridae</taxon>
        <taxon>Pentapetalae</taxon>
        <taxon>asterids</taxon>
        <taxon>campanulids</taxon>
        <taxon>Asterales</taxon>
        <taxon>Asteraceae</taxon>
        <taxon>Asteroideae</taxon>
        <taxon>Anthemideae</taxon>
        <taxon>Anthemidinae</taxon>
        <taxon>Tanacetum</taxon>
    </lineage>
</organism>
<name>A0ABQ4X1R9_9ASTR</name>
<comment type="caution">
    <text evidence="1">The sequence shown here is derived from an EMBL/GenBank/DDBJ whole genome shotgun (WGS) entry which is preliminary data.</text>
</comment>
<dbReference type="EMBL" id="BQNB010009117">
    <property type="protein sequence ID" value="GJS58988.1"/>
    <property type="molecule type" value="Genomic_DNA"/>
</dbReference>
<accession>A0ABQ4X1R9</accession>
<evidence type="ECO:0000313" key="2">
    <source>
        <dbReference type="Proteomes" id="UP001151760"/>
    </source>
</evidence>
<reference evidence="1" key="2">
    <citation type="submission" date="2022-01" db="EMBL/GenBank/DDBJ databases">
        <authorList>
            <person name="Yamashiro T."/>
            <person name="Shiraishi A."/>
            <person name="Satake H."/>
            <person name="Nakayama K."/>
        </authorList>
    </citation>
    <scope>NUCLEOTIDE SEQUENCE</scope>
</reference>
<sequence length="104" mass="12255">MQCCTTLRIINIHYDRFSAMVPHERTFLNSELARLAMKRSFQVDHQLEKSMIQQGLSQIVYDLLMIVKKQLVLEMIVDGSLEMIEDESLEMIIDETLKLDDEFF</sequence>